<evidence type="ECO:0000259" key="1">
    <source>
        <dbReference type="Pfam" id="PF23260"/>
    </source>
</evidence>
<evidence type="ECO:0000313" key="2">
    <source>
        <dbReference type="Proteomes" id="UP000694888"/>
    </source>
</evidence>
<gene>
    <name evidence="3" type="primary">LOC106012144</name>
</gene>
<accession>A0ABM1A2M6</accession>
<dbReference type="GeneID" id="106012144"/>
<sequence>MCNTHKCQEISKISPWTEWVHTNRTSDGYFQQRFRFTCRAGVEDRKDIKTSFAKSQAEYCFNDKRGCYRPKDLANTITSIDTFSSVDRALKKYCRQRRRLFKKYCKCRTLGVFLVCQKCGFG</sequence>
<keyword evidence="2" id="KW-1185">Reference proteome</keyword>
<dbReference type="Pfam" id="PF23260">
    <property type="entry name" value="TSP1_2"/>
    <property type="match status" value="1"/>
</dbReference>
<dbReference type="InterPro" id="IPR057563">
    <property type="entry name" value="Sema5A/B-like_TSP-1"/>
</dbReference>
<organism evidence="2 3">
    <name type="scientific">Aplysia californica</name>
    <name type="common">California sea hare</name>
    <dbReference type="NCBI Taxonomy" id="6500"/>
    <lineage>
        <taxon>Eukaryota</taxon>
        <taxon>Metazoa</taxon>
        <taxon>Spiralia</taxon>
        <taxon>Lophotrochozoa</taxon>
        <taxon>Mollusca</taxon>
        <taxon>Gastropoda</taxon>
        <taxon>Heterobranchia</taxon>
        <taxon>Euthyneura</taxon>
        <taxon>Tectipleura</taxon>
        <taxon>Aplysiida</taxon>
        <taxon>Aplysioidea</taxon>
        <taxon>Aplysiidae</taxon>
        <taxon>Aplysia</taxon>
    </lineage>
</organism>
<evidence type="ECO:0000313" key="3">
    <source>
        <dbReference type="RefSeq" id="XP_012939606.1"/>
    </source>
</evidence>
<name>A0ABM1A2M6_APLCA</name>
<reference evidence="3" key="1">
    <citation type="submission" date="2025-08" db="UniProtKB">
        <authorList>
            <consortium name="RefSeq"/>
        </authorList>
    </citation>
    <scope>IDENTIFICATION</scope>
</reference>
<proteinExistence type="predicted"/>
<protein>
    <submittedName>
        <fullName evidence="3">Semaphorin-5A</fullName>
    </submittedName>
</protein>
<dbReference type="RefSeq" id="XP_012939606.1">
    <property type="nucleotide sequence ID" value="XM_013084152.2"/>
</dbReference>
<feature type="domain" description="Sema5A/B-like TSP-1 type 1" evidence="1">
    <location>
        <begin position="9"/>
        <end position="70"/>
    </location>
</feature>
<dbReference type="Proteomes" id="UP000694888">
    <property type="component" value="Unplaced"/>
</dbReference>